<proteinExistence type="predicted"/>
<evidence type="ECO:0000313" key="1">
    <source>
        <dbReference type="EMBL" id="GAA4098024.1"/>
    </source>
</evidence>
<dbReference type="RefSeq" id="WP_344936149.1">
    <property type="nucleotide sequence ID" value="NZ_BAABDM010000004.1"/>
</dbReference>
<keyword evidence="2" id="KW-1185">Reference proteome</keyword>
<dbReference type="Proteomes" id="UP001500392">
    <property type="component" value="Unassembled WGS sequence"/>
</dbReference>
<accession>A0ABP7WWS1</accession>
<sequence>MTNVYTDQLAALPLSEVYIRFSANGLYVAAIGLEGRVLNVYENEGMPLERPSLSAIRQYLLSCGCPQSAFVIDAQCVEPQPRALLPSHAFALAAV</sequence>
<organism evidence="1 2">
    <name type="scientific">Zhongshania borealis</name>
    <dbReference type="NCBI Taxonomy" id="889488"/>
    <lineage>
        <taxon>Bacteria</taxon>
        <taxon>Pseudomonadati</taxon>
        <taxon>Pseudomonadota</taxon>
        <taxon>Gammaproteobacteria</taxon>
        <taxon>Cellvibrionales</taxon>
        <taxon>Spongiibacteraceae</taxon>
        <taxon>Zhongshania</taxon>
    </lineage>
</organism>
<reference evidence="2" key="1">
    <citation type="journal article" date="2019" name="Int. J. Syst. Evol. Microbiol.">
        <title>The Global Catalogue of Microorganisms (GCM) 10K type strain sequencing project: providing services to taxonomists for standard genome sequencing and annotation.</title>
        <authorList>
            <consortium name="The Broad Institute Genomics Platform"/>
            <consortium name="The Broad Institute Genome Sequencing Center for Infectious Disease"/>
            <person name="Wu L."/>
            <person name="Ma J."/>
        </authorList>
    </citation>
    <scope>NUCLEOTIDE SEQUENCE [LARGE SCALE GENOMIC DNA]</scope>
    <source>
        <strain evidence="2">JCM 17304</strain>
    </source>
</reference>
<dbReference type="EMBL" id="BAABDM010000004">
    <property type="protein sequence ID" value="GAA4098024.1"/>
    <property type="molecule type" value="Genomic_DNA"/>
</dbReference>
<name>A0ABP7WWS1_9GAMM</name>
<gene>
    <name evidence="1" type="ORF">GCM10022414_23500</name>
</gene>
<protein>
    <submittedName>
        <fullName evidence="1">Uncharacterized protein</fullName>
    </submittedName>
</protein>
<evidence type="ECO:0000313" key="2">
    <source>
        <dbReference type="Proteomes" id="UP001500392"/>
    </source>
</evidence>
<comment type="caution">
    <text evidence="1">The sequence shown here is derived from an EMBL/GenBank/DDBJ whole genome shotgun (WGS) entry which is preliminary data.</text>
</comment>